<dbReference type="SUPFAM" id="SSF102114">
    <property type="entry name" value="Radical SAM enzymes"/>
    <property type="match status" value="1"/>
</dbReference>
<dbReference type="PANTHER" id="PTHR43075">
    <property type="entry name" value="FORMATE LYASE ACTIVATING ENZYME, PUTATIVE (AFU_ORTHOLOGUE AFUA_2G15630)-RELATED"/>
    <property type="match status" value="1"/>
</dbReference>
<evidence type="ECO:0000259" key="9">
    <source>
        <dbReference type="Pfam" id="PF04055"/>
    </source>
</evidence>
<proteinExistence type="inferred from homology"/>
<dbReference type="GO" id="GO:0046872">
    <property type="term" value="F:metal ion binding"/>
    <property type="evidence" value="ECO:0007669"/>
    <property type="project" value="UniProtKB-KW"/>
</dbReference>
<dbReference type="Pfam" id="PF04055">
    <property type="entry name" value="Radical_SAM"/>
    <property type="match status" value="1"/>
</dbReference>
<comment type="cofactor">
    <cofactor evidence="1">
        <name>[4Fe-4S] cluster</name>
        <dbReference type="ChEBI" id="CHEBI:49883"/>
    </cofactor>
</comment>
<dbReference type="InterPro" id="IPR007197">
    <property type="entry name" value="rSAM"/>
</dbReference>
<dbReference type="SFLD" id="SFLDG01099">
    <property type="entry name" value="Uncharacterised_Radical_SAM_Su"/>
    <property type="match status" value="1"/>
</dbReference>
<dbReference type="HOGENOM" id="CLU_062674_0_0_12"/>
<dbReference type="AlphaFoldDB" id="F5YJJ1"/>
<keyword evidence="4" id="KW-0949">S-adenosyl-L-methionine</keyword>
<keyword evidence="6" id="KW-0560">Oxidoreductase</keyword>
<evidence type="ECO:0000256" key="7">
    <source>
        <dbReference type="ARBA" id="ARBA00023004"/>
    </source>
</evidence>
<keyword evidence="5" id="KW-0479">Metal-binding</keyword>
<accession>F5YJJ1</accession>
<evidence type="ECO:0000256" key="1">
    <source>
        <dbReference type="ARBA" id="ARBA00001966"/>
    </source>
</evidence>
<evidence type="ECO:0000256" key="6">
    <source>
        <dbReference type="ARBA" id="ARBA00023002"/>
    </source>
</evidence>
<dbReference type="CDD" id="cd01335">
    <property type="entry name" value="Radical_SAM"/>
    <property type="match status" value="1"/>
</dbReference>
<evidence type="ECO:0000313" key="10">
    <source>
        <dbReference type="EMBL" id="AEF85985.1"/>
    </source>
</evidence>
<keyword evidence="8" id="KW-0411">Iron-sulfur</keyword>
<dbReference type="PANTHER" id="PTHR43075:SF1">
    <property type="entry name" value="FORMATE LYASE ACTIVATING ENZYME, PUTATIVE (AFU_ORTHOLOGUE AFUA_2G15630)-RELATED"/>
    <property type="match status" value="1"/>
</dbReference>
<evidence type="ECO:0000313" key="11">
    <source>
        <dbReference type="Proteomes" id="UP000009223"/>
    </source>
</evidence>
<reference evidence="10 11" key="2">
    <citation type="journal article" date="2011" name="ISME J.">
        <title>RNA-seq reveals cooperative metabolic interactions between two termite-gut spirochete species in co-culture.</title>
        <authorList>
            <person name="Rosenthal A.Z."/>
            <person name="Matson E.G."/>
            <person name="Eldar A."/>
            <person name="Leadbetter J.R."/>
        </authorList>
    </citation>
    <scope>NUCLEOTIDE SEQUENCE [LARGE SCALE GENOMIC DNA]</scope>
    <source>
        <strain evidence="11">ATCC BAA-887 / DSM 12427 / ZAS-2</strain>
    </source>
</reference>
<keyword evidence="3" id="KW-0004">4Fe-4S</keyword>
<reference evidence="11" key="1">
    <citation type="submission" date="2009-12" db="EMBL/GenBank/DDBJ databases">
        <title>Complete sequence of Treponema primitia strain ZAS-2.</title>
        <authorList>
            <person name="Tetu S.G."/>
            <person name="Matson E."/>
            <person name="Ren Q."/>
            <person name="Seshadri R."/>
            <person name="Elbourne L."/>
            <person name="Hassan K.A."/>
            <person name="Durkin A."/>
            <person name="Radune D."/>
            <person name="Mohamoud Y."/>
            <person name="Shay R."/>
            <person name="Jin S."/>
            <person name="Zhang X."/>
            <person name="Lucey K."/>
            <person name="Ballor N.R."/>
            <person name="Ottesen E."/>
            <person name="Rosenthal R."/>
            <person name="Allen A."/>
            <person name="Leadbetter J.R."/>
            <person name="Paulsen I.T."/>
        </authorList>
    </citation>
    <scope>NUCLEOTIDE SEQUENCE [LARGE SCALE GENOMIC DNA]</scope>
    <source>
        <strain evidence="11">ATCC BAA-887 / DSM 12427 / ZAS-2</strain>
    </source>
</reference>
<keyword evidence="11" id="KW-1185">Reference proteome</keyword>
<dbReference type="GO" id="GO:0051539">
    <property type="term" value="F:4 iron, 4 sulfur cluster binding"/>
    <property type="evidence" value="ECO:0007669"/>
    <property type="project" value="UniProtKB-KW"/>
</dbReference>
<evidence type="ECO:0000256" key="2">
    <source>
        <dbReference type="ARBA" id="ARBA00009777"/>
    </source>
</evidence>
<dbReference type="Gene3D" id="3.20.20.70">
    <property type="entry name" value="Aldolase class I"/>
    <property type="match status" value="1"/>
</dbReference>
<organism evidence="10 11">
    <name type="scientific">Treponema primitia (strain ATCC BAA-887 / DSM 12427 / ZAS-2)</name>
    <dbReference type="NCBI Taxonomy" id="545694"/>
    <lineage>
        <taxon>Bacteria</taxon>
        <taxon>Pseudomonadati</taxon>
        <taxon>Spirochaetota</taxon>
        <taxon>Spirochaetia</taxon>
        <taxon>Spirochaetales</taxon>
        <taxon>Treponemataceae</taxon>
        <taxon>Treponema</taxon>
    </lineage>
</organism>
<dbReference type="KEGG" id="tpi:TREPR_3426"/>
<evidence type="ECO:0000256" key="8">
    <source>
        <dbReference type="ARBA" id="ARBA00023014"/>
    </source>
</evidence>
<feature type="domain" description="Radical SAM core" evidence="9">
    <location>
        <begin position="64"/>
        <end position="195"/>
    </location>
</feature>
<dbReference type="InterPro" id="IPR001989">
    <property type="entry name" value="Radical_activat_CS"/>
</dbReference>
<evidence type="ECO:0000256" key="5">
    <source>
        <dbReference type="ARBA" id="ARBA00022723"/>
    </source>
</evidence>
<dbReference type="OrthoDB" id="9781783at2"/>
<evidence type="ECO:0000256" key="4">
    <source>
        <dbReference type="ARBA" id="ARBA00022691"/>
    </source>
</evidence>
<comment type="similarity">
    <text evidence="2">Belongs to the organic radical-activating enzymes family.</text>
</comment>
<dbReference type="EMBL" id="CP001843">
    <property type="protein sequence ID" value="AEF85985.1"/>
    <property type="molecule type" value="Genomic_DNA"/>
</dbReference>
<gene>
    <name evidence="10" type="ordered locus">TREPR_3426</name>
</gene>
<dbReference type="PROSITE" id="PS01087">
    <property type="entry name" value="RADICAL_ACTIVATING"/>
    <property type="match status" value="1"/>
</dbReference>
<protein>
    <submittedName>
        <fullName evidence="10">Radical SAM domain protein</fullName>
    </submittedName>
</protein>
<evidence type="ECO:0000256" key="3">
    <source>
        <dbReference type="ARBA" id="ARBA00022485"/>
    </source>
</evidence>
<sequence>MADSTGPGPYRLDSCELCPRRCGADRVSGSRGFCGESAEIRIAAASIHRGEEPPITGQGGSGTIFFTGCTLGCSFCQNHQISHAGMGRIVDETEFVRICLALQERGAENINLVTGSHHAPGIARFLRTARKQGLNIPLLWNSSAYEGPEALSPLENLIDVYLPDLKTLDAAVSARFFKAPDYPEAAEQAILRMLEYRGELRWEDRGTETPVLVSGVMIRHLVLPGYLASTRRVLQWFAEHCQGRALLSLMTQYTPVGPDPSKRPDGYVGQDEYGQILEWLEEYGIEDGFCQELVPDDSWLPDFKRANPFSSELSEPVWHWGEGFIRRPS</sequence>
<dbReference type="eggNOG" id="COG1313">
    <property type="taxonomic scope" value="Bacteria"/>
</dbReference>
<dbReference type="Proteomes" id="UP000009223">
    <property type="component" value="Chromosome"/>
</dbReference>
<dbReference type="InterPro" id="IPR058240">
    <property type="entry name" value="rSAM_sf"/>
</dbReference>
<dbReference type="GO" id="GO:0016491">
    <property type="term" value="F:oxidoreductase activity"/>
    <property type="evidence" value="ECO:0007669"/>
    <property type="project" value="UniProtKB-KW"/>
</dbReference>
<dbReference type="InterPro" id="IPR013785">
    <property type="entry name" value="Aldolase_TIM"/>
</dbReference>
<dbReference type="SFLD" id="SFLDS00029">
    <property type="entry name" value="Radical_SAM"/>
    <property type="match status" value="1"/>
</dbReference>
<dbReference type="STRING" id="545694.TREPR_3426"/>
<dbReference type="RefSeq" id="WP_015706859.1">
    <property type="nucleotide sequence ID" value="NC_015578.1"/>
</dbReference>
<name>F5YJJ1_TREPZ</name>
<dbReference type="InterPro" id="IPR040085">
    <property type="entry name" value="MJ0674-like"/>
</dbReference>
<keyword evidence="7" id="KW-0408">Iron</keyword>